<gene>
    <name evidence="2" type="ORF">LCGC14_1230350</name>
</gene>
<sequence>MFEDKMGFNQHLLCDDPDTRQGCLNWLERVRAAFGDEPCVDVQVIEGELVLNEATAGYIYSDFTCMDSNYVPGSRPFLEKVLAETIGLEMTQREKFLAIMRRCRDNREARRAEISFDGGTEEELIKRGTITCNEISRVFVVLCQMAGIPARLTCTHIYGHMMGEAFVDGRWAWCDPRYGNYAYKDGGTLASFWDMARDPALIDRQDRSVWDDCKPSYEGKAVVAAFDDLHKAHRQTLIRECTFHPKEAFAIGNYYVWNHAKYDYPWHATAPSDSVRQEAIVRTEMAMRMKFGYPPAFWNPRCQVEPLRVNA</sequence>
<name>A0A0F9NR32_9ZZZZ</name>
<dbReference type="InterPro" id="IPR002931">
    <property type="entry name" value="Transglutaminase-like"/>
</dbReference>
<proteinExistence type="predicted"/>
<evidence type="ECO:0000313" key="2">
    <source>
        <dbReference type="EMBL" id="KKM91260.1"/>
    </source>
</evidence>
<feature type="domain" description="Transglutaminase-like" evidence="1">
    <location>
        <begin position="83"/>
        <end position="176"/>
    </location>
</feature>
<comment type="caution">
    <text evidence="2">The sequence shown here is derived from an EMBL/GenBank/DDBJ whole genome shotgun (WGS) entry which is preliminary data.</text>
</comment>
<dbReference type="EMBL" id="LAZR01006560">
    <property type="protein sequence ID" value="KKM91260.1"/>
    <property type="molecule type" value="Genomic_DNA"/>
</dbReference>
<dbReference type="SUPFAM" id="SSF54001">
    <property type="entry name" value="Cysteine proteinases"/>
    <property type="match status" value="1"/>
</dbReference>
<organism evidence="2">
    <name type="scientific">marine sediment metagenome</name>
    <dbReference type="NCBI Taxonomy" id="412755"/>
    <lineage>
        <taxon>unclassified sequences</taxon>
        <taxon>metagenomes</taxon>
        <taxon>ecological metagenomes</taxon>
    </lineage>
</organism>
<reference evidence="2" key="1">
    <citation type="journal article" date="2015" name="Nature">
        <title>Complex archaea that bridge the gap between prokaryotes and eukaryotes.</title>
        <authorList>
            <person name="Spang A."/>
            <person name="Saw J.H."/>
            <person name="Jorgensen S.L."/>
            <person name="Zaremba-Niedzwiedzka K."/>
            <person name="Martijn J."/>
            <person name="Lind A.E."/>
            <person name="van Eijk R."/>
            <person name="Schleper C."/>
            <person name="Guy L."/>
            <person name="Ettema T.J."/>
        </authorList>
    </citation>
    <scope>NUCLEOTIDE SEQUENCE</scope>
</reference>
<accession>A0A0F9NR32</accession>
<dbReference type="AlphaFoldDB" id="A0A0F9NR32"/>
<evidence type="ECO:0000259" key="1">
    <source>
        <dbReference type="Pfam" id="PF01841"/>
    </source>
</evidence>
<dbReference type="Pfam" id="PF01841">
    <property type="entry name" value="Transglut_core"/>
    <property type="match status" value="1"/>
</dbReference>
<dbReference type="InterPro" id="IPR038765">
    <property type="entry name" value="Papain-like_cys_pep_sf"/>
</dbReference>
<protein>
    <recommendedName>
        <fullName evidence="1">Transglutaminase-like domain-containing protein</fullName>
    </recommendedName>
</protein>
<dbReference type="Gene3D" id="3.10.620.30">
    <property type="match status" value="1"/>
</dbReference>